<dbReference type="Proteomes" id="UP001620514">
    <property type="component" value="Unassembled WGS sequence"/>
</dbReference>
<proteinExistence type="predicted"/>
<comment type="caution">
    <text evidence="1">The sequence shown here is derived from an EMBL/GenBank/DDBJ whole genome shotgun (WGS) entry which is preliminary data.</text>
</comment>
<accession>A0ABW8MRQ2</accession>
<reference evidence="1 2" key="2">
    <citation type="submission" date="2024-11" db="EMBL/GenBank/DDBJ databases">
        <title>Using genomics to understand microbial adaptation to soil warming.</title>
        <authorList>
            <person name="Deangelis K.M. PhD."/>
        </authorList>
    </citation>
    <scope>NUCLEOTIDE SEQUENCE [LARGE SCALE GENOMIC DNA]</scope>
    <source>
        <strain evidence="1 2">GAS97</strain>
    </source>
</reference>
<dbReference type="RefSeq" id="WP_404611296.1">
    <property type="nucleotide sequence ID" value="NZ_JBIYDN010000025.1"/>
</dbReference>
<evidence type="ECO:0000313" key="1">
    <source>
        <dbReference type="EMBL" id="MFK4446392.1"/>
    </source>
</evidence>
<sequence length="122" mass="13667">MTLALGALASRWINNGIVDYPMTLAKRVDVAYPVYAPKWHHSVEVTATEEEHLNSCLSKRLNHSLWVPSSREVCDSLVGGRLLPGEVRLVAPVYARKSDGCTAHALRNWYFHGRDHVSSLSR</sequence>
<name>A0ABW8MRQ2_9BURK</name>
<organism evidence="1 2">
    <name type="scientific">Caballeronia udeis</name>
    <dbReference type="NCBI Taxonomy" id="1232866"/>
    <lineage>
        <taxon>Bacteria</taxon>
        <taxon>Pseudomonadati</taxon>
        <taxon>Pseudomonadota</taxon>
        <taxon>Betaproteobacteria</taxon>
        <taxon>Burkholderiales</taxon>
        <taxon>Burkholderiaceae</taxon>
        <taxon>Caballeronia</taxon>
    </lineage>
</organism>
<reference evidence="1 2" key="1">
    <citation type="submission" date="2024-10" db="EMBL/GenBank/DDBJ databases">
        <authorList>
            <person name="Deangelis K."/>
            <person name="Huntemann M."/>
            <person name="Clum A."/>
            <person name="Wang J."/>
            <person name="Palaniappan K."/>
            <person name="Ritter S."/>
            <person name="Chen I.-M."/>
            <person name="Stamatis D."/>
            <person name="Reddy T."/>
            <person name="O'Malley R."/>
            <person name="Daum C."/>
            <person name="Ng V."/>
            <person name="Ivanova N."/>
            <person name="Kyrpides N."/>
            <person name="Woyke T."/>
        </authorList>
    </citation>
    <scope>NUCLEOTIDE SEQUENCE [LARGE SCALE GENOMIC DNA]</scope>
    <source>
        <strain evidence="1 2">GAS97</strain>
    </source>
</reference>
<keyword evidence="2" id="KW-1185">Reference proteome</keyword>
<evidence type="ECO:0000313" key="2">
    <source>
        <dbReference type="Proteomes" id="UP001620514"/>
    </source>
</evidence>
<protein>
    <submittedName>
        <fullName evidence="1">Anti-sigma factor RsiW</fullName>
    </submittedName>
</protein>
<dbReference type="EMBL" id="JBIYDN010000025">
    <property type="protein sequence ID" value="MFK4446392.1"/>
    <property type="molecule type" value="Genomic_DNA"/>
</dbReference>
<gene>
    <name evidence="1" type="ORF">ABH943_006424</name>
</gene>